<proteinExistence type="inferred from homology"/>
<dbReference type="PRINTS" id="PR00081">
    <property type="entry name" value="GDHRDH"/>
</dbReference>
<dbReference type="PANTHER" id="PTHR42879">
    <property type="entry name" value="3-OXOACYL-(ACYL-CARRIER-PROTEIN) REDUCTASE"/>
    <property type="match status" value="1"/>
</dbReference>
<dbReference type="Gene3D" id="3.40.50.720">
    <property type="entry name" value="NAD(P)-binding Rossmann-like Domain"/>
    <property type="match status" value="1"/>
</dbReference>
<accession>A0A2X2D778</accession>
<comment type="similarity">
    <text evidence="1">Belongs to the short-chain dehydrogenases/reductases (SDR) family.</text>
</comment>
<dbReference type="PANTHER" id="PTHR42879:SF2">
    <property type="entry name" value="3-OXOACYL-[ACYL-CARRIER-PROTEIN] REDUCTASE FABG"/>
    <property type="match status" value="1"/>
</dbReference>
<evidence type="ECO:0000256" key="1">
    <source>
        <dbReference type="ARBA" id="ARBA00006484"/>
    </source>
</evidence>
<keyword evidence="5" id="KW-1185">Reference proteome</keyword>
<dbReference type="EC" id="1.1.1.100" evidence="3"/>
<keyword evidence="3" id="KW-0560">Oxidoreductase</keyword>
<dbReference type="AlphaFoldDB" id="A0A2X2D778"/>
<dbReference type="SUPFAM" id="SSF51735">
    <property type="entry name" value="NAD(P)-binding Rossmann-fold domains"/>
    <property type="match status" value="1"/>
</dbReference>
<protein>
    <submittedName>
        <fullName evidence="3">Putative oxidoreductase</fullName>
        <ecNumber evidence="3">1.1.1.100</ecNumber>
    </submittedName>
    <submittedName>
        <fullName evidence="2">SDR family oxidoreductase</fullName>
    </submittedName>
</protein>
<evidence type="ECO:0000313" key="3">
    <source>
        <dbReference type="EMBL" id="SPZ13476.1"/>
    </source>
</evidence>
<sequence>MDICLDGKTVLVTDASAGIGAGIAKLLAAEGVNLVLLARDTERLQAVACEASILGAPTVKLLTGDLADEDALHSVLEAIEGSVIDILINAAGASRPVALMASEEEWRQAFLLNFIAARRLTHAVLPAMQNRRWGRIISISGSMEPRSLNAASAAKGALHLWSKGLSCEVAVQGITVNCIAPGRIHSRQVMTQLHPSAEARADFVQRHIPAGYFGEPEDVAALIAFLASPLARYITGAVIPVDGGMHYFAH</sequence>
<name>A0A2X2D778_PSELU</name>
<dbReference type="Proteomes" id="UP000250443">
    <property type="component" value="Unassembled WGS sequence"/>
</dbReference>
<dbReference type="InterPro" id="IPR036291">
    <property type="entry name" value="NAD(P)-bd_dom_sf"/>
</dbReference>
<reference evidence="3 4" key="1">
    <citation type="submission" date="2018-06" db="EMBL/GenBank/DDBJ databases">
        <authorList>
            <consortium name="Pathogen Informatics"/>
            <person name="Doyle S."/>
        </authorList>
    </citation>
    <scope>NUCLEOTIDE SEQUENCE [LARGE SCALE GENOMIC DNA]</scope>
    <source>
        <strain evidence="3 4">NCTC11842</strain>
    </source>
</reference>
<reference evidence="2 5" key="2">
    <citation type="submission" date="2020-10" db="EMBL/GenBank/DDBJ databases">
        <title>Genome sequences of Pseudomonas isolates.</title>
        <authorList>
            <person name="Wessels L."/>
            <person name="Reich F."/>
            <person name="Hammerl J."/>
        </authorList>
    </citation>
    <scope>NUCLEOTIDE SEQUENCE [LARGE SCALE GENOMIC DNA]</scope>
    <source>
        <strain evidence="2 5">20-MO00624-0</strain>
    </source>
</reference>
<dbReference type="InterPro" id="IPR002347">
    <property type="entry name" value="SDR_fam"/>
</dbReference>
<dbReference type="EMBL" id="UAUF01000014">
    <property type="protein sequence ID" value="SPZ13476.1"/>
    <property type="molecule type" value="Genomic_DNA"/>
</dbReference>
<evidence type="ECO:0000313" key="2">
    <source>
        <dbReference type="EMBL" id="MBF8642855.1"/>
    </source>
</evidence>
<dbReference type="GO" id="GO:0004316">
    <property type="term" value="F:3-oxoacyl-[acyl-carrier-protein] reductase (NADPH) activity"/>
    <property type="evidence" value="ECO:0007669"/>
    <property type="project" value="UniProtKB-EC"/>
</dbReference>
<evidence type="ECO:0000313" key="4">
    <source>
        <dbReference type="Proteomes" id="UP000250443"/>
    </source>
</evidence>
<dbReference type="Pfam" id="PF13561">
    <property type="entry name" value="adh_short_C2"/>
    <property type="match status" value="1"/>
</dbReference>
<dbReference type="EMBL" id="JADMCD010000012">
    <property type="protein sequence ID" value="MBF8642855.1"/>
    <property type="molecule type" value="Genomic_DNA"/>
</dbReference>
<organism evidence="3 4">
    <name type="scientific">Pseudomonas luteola</name>
    <dbReference type="NCBI Taxonomy" id="47886"/>
    <lineage>
        <taxon>Bacteria</taxon>
        <taxon>Pseudomonadati</taxon>
        <taxon>Pseudomonadota</taxon>
        <taxon>Gammaproteobacteria</taxon>
        <taxon>Pseudomonadales</taxon>
        <taxon>Pseudomonadaceae</taxon>
        <taxon>Pseudomonas</taxon>
    </lineage>
</organism>
<dbReference type="InterPro" id="IPR050259">
    <property type="entry name" value="SDR"/>
</dbReference>
<gene>
    <name evidence="3" type="primary">fabG_8</name>
    <name evidence="2" type="ORF">IRZ65_19485</name>
    <name evidence="3" type="ORF">NCTC11842_05220</name>
</gene>
<dbReference type="RefSeq" id="WP_010798616.1">
    <property type="nucleotide sequence ID" value="NZ_CP069263.1"/>
</dbReference>
<dbReference type="Proteomes" id="UP000626180">
    <property type="component" value="Unassembled WGS sequence"/>
</dbReference>
<evidence type="ECO:0000313" key="5">
    <source>
        <dbReference type="Proteomes" id="UP000626180"/>
    </source>
</evidence>